<accession>A0A1I0QT58</accession>
<evidence type="ECO:0000256" key="1">
    <source>
        <dbReference type="SAM" id="MobiDB-lite"/>
    </source>
</evidence>
<proteinExistence type="predicted"/>
<dbReference type="Proteomes" id="UP000199437">
    <property type="component" value="Unassembled WGS sequence"/>
</dbReference>
<sequence>MFSFYKSGNDYETNQDLTQGLTSGETSFNANA</sequence>
<feature type="compositionally biased region" description="Polar residues" evidence="1">
    <location>
        <begin position="10"/>
        <end position="32"/>
    </location>
</feature>
<evidence type="ECO:0000313" key="2">
    <source>
        <dbReference type="EMBL" id="SEW30801.1"/>
    </source>
</evidence>
<gene>
    <name evidence="2" type="ORF">SAMN05216290_2686</name>
</gene>
<name>A0A1I0QT58_9BACT</name>
<evidence type="ECO:0000313" key="3">
    <source>
        <dbReference type="Proteomes" id="UP000199437"/>
    </source>
</evidence>
<dbReference type="STRING" id="1267423.SAMN05216290_2686"/>
<organism evidence="2 3">
    <name type="scientific">Roseivirga pacifica</name>
    <dbReference type="NCBI Taxonomy" id="1267423"/>
    <lineage>
        <taxon>Bacteria</taxon>
        <taxon>Pseudomonadati</taxon>
        <taxon>Bacteroidota</taxon>
        <taxon>Cytophagia</taxon>
        <taxon>Cytophagales</taxon>
        <taxon>Roseivirgaceae</taxon>
        <taxon>Roseivirga</taxon>
    </lineage>
</organism>
<protein>
    <submittedName>
        <fullName evidence="2">Uncharacterized protein</fullName>
    </submittedName>
</protein>
<reference evidence="3" key="1">
    <citation type="submission" date="2016-10" db="EMBL/GenBank/DDBJ databases">
        <authorList>
            <person name="Varghese N."/>
            <person name="Submissions S."/>
        </authorList>
    </citation>
    <scope>NUCLEOTIDE SEQUENCE [LARGE SCALE GENOMIC DNA]</scope>
    <source>
        <strain evidence="3">CGMCC 1.12402</strain>
    </source>
</reference>
<dbReference type="EMBL" id="FOIR01000002">
    <property type="protein sequence ID" value="SEW30801.1"/>
    <property type="molecule type" value="Genomic_DNA"/>
</dbReference>
<dbReference type="AlphaFoldDB" id="A0A1I0QT58"/>
<feature type="region of interest" description="Disordered" evidence="1">
    <location>
        <begin position="1"/>
        <end position="32"/>
    </location>
</feature>
<keyword evidence="3" id="KW-1185">Reference proteome</keyword>